<dbReference type="Proteomes" id="UP001605036">
    <property type="component" value="Unassembled WGS sequence"/>
</dbReference>
<evidence type="ECO:0000313" key="2">
    <source>
        <dbReference type="EMBL" id="KAL2610503.1"/>
    </source>
</evidence>
<name>A0ABD1XP59_9MARC</name>
<comment type="caution">
    <text evidence="2">The sequence shown here is derived from an EMBL/GenBank/DDBJ whole genome shotgun (WGS) entry which is preliminary data.</text>
</comment>
<accession>A0ABD1XP59</accession>
<protein>
    <submittedName>
        <fullName evidence="2">Uncharacterized protein</fullName>
    </submittedName>
</protein>
<reference evidence="2 3" key="1">
    <citation type="submission" date="2024-09" db="EMBL/GenBank/DDBJ databases">
        <title>Chromosome-scale assembly of Riccia fluitans.</title>
        <authorList>
            <person name="Paukszto L."/>
            <person name="Sawicki J."/>
            <person name="Karawczyk K."/>
            <person name="Piernik-Szablinska J."/>
            <person name="Szczecinska M."/>
            <person name="Mazdziarz M."/>
        </authorList>
    </citation>
    <scope>NUCLEOTIDE SEQUENCE [LARGE SCALE GENOMIC DNA]</scope>
    <source>
        <strain evidence="2">Rf_01</strain>
        <tissue evidence="2">Aerial parts of the thallus</tissue>
    </source>
</reference>
<evidence type="ECO:0000313" key="3">
    <source>
        <dbReference type="Proteomes" id="UP001605036"/>
    </source>
</evidence>
<dbReference type="AlphaFoldDB" id="A0ABD1XP59"/>
<organism evidence="2 3">
    <name type="scientific">Riccia fluitans</name>
    <dbReference type="NCBI Taxonomy" id="41844"/>
    <lineage>
        <taxon>Eukaryota</taxon>
        <taxon>Viridiplantae</taxon>
        <taxon>Streptophyta</taxon>
        <taxon>Embryophyta</taxon>
        <taxon>Marchantiophyta</taxon>
        <taxon>Marchantiopsida</taxon>
        <taxon>Marchantiidae</taxon>
        <taxon>Marchantiales</taxon>
        <taxon>Ricciaceae</taxon>
        <taxon>Riccia</taxon>
    </lineage>
</organism>
<sequence length="112" mass="12446">MRESQVSRVILRSGWPVKRSASLCLDDGFAPPSGGGWFPTHLKGFEPGKTRTSYVHIVSPKERSWEPRLLRARRLEPWTRIRTADVPGGSSSQKGDWRLALGGSFRSGAQAQ</sequence>
<keyword evidence="3" id="KW-1185">Reference proteome</keyword>
<gene>
    <name evidence="2" type="ORF">R1flu_029076</name>
</gene>
<feature type="region of interest" description="Disordered" evidence="1">
    <location>
        <begin position="81"/>
        <end position="112"/>
    </location>
</feature>
<evidence type="ECO:0000256" key="1">
    <source>
        <dbReference type="SAM" id="MobiDB-lite"/>
    </source>
</evidence>
<dbReference type="EMBL" id="JBHFFA010000008">
    <property type="protein sequence ID" value="KAL2610503.1"/>
    <property type="molecule type" value="Genomic_DNA"/>
</dbReference>
<proteinExistence type="predicted"/>